<organism evidence="2 3">
    <name type="scientific">Teladorsagia circumcincta</name>
    <name type="common">Brown stomach worm</name>
    <name type="synonym">Ostertagia circumcincta</name>
    <dbReference type="NCBI Taxonomy" id="45464"/>
    <lineage>
        <taxon>Eukaryota</taxon>
        <taxon>Metazoa</taxon>
        <taxon>Ecdysozoa</taxon>
        <taxon>Nematoda</taxon>
        <taxon>Chromadorea</taxon>
        <taxon>Rhabditida</taxon>
        <taxon>Rhabditina</taxon>
        <taxon>Rhabditomorpha</taxon>
        <taxon>Strongyloidea</taxon>
        <taxon>Trichostrongylidae</taxon>
        <taxon>Teladorsagia</taxon>
    </lineage>
</organism>
<dbReference type="AlphaFoldDB" id="A0A2G9TM91"/>
<gene>
    <name evidence="2" type="ORF">TELCIR_19504</name>
</gene>
<protein>
    <recommendedName>
        <fullName evidence="4">Secreted protein</fullName>
    </recommendedName>
</protein>
<proteinExistence type="predicted"/>
<evidence type="ECO:0008006" key="4">
    <source>
        <dbReference type="Google" id="ProtNLM"/>
    </source>
</evidence>
<feature type="signal peptide" evidence="1">
    <location>
        <begin position="1"/>
        <end position="20"/>
    </location>
</feature>
<keyword evidence="3" id="KW-1185">Reference proteome</keyword>
<evidence type="ECO:0000313" key="3">
    <source>
        <dbReference type="Proteomes" id="UP000230423"/>
    </source>
</evidence>
<feature type="chain" id="PRO_5013735519" description="Secreted protein" evidence="1">
    <location>
        <begin position="21"/>
        <end position="92"/>
    </location>
</feature>
<reference evidence="2 3" key="1">
    <citation type="submission" date="2015-09" db="EMBL/GenBank/DDBJ databases">
        <title>Draft genome of the parasitic nematode Teladorsagia circumcincta isolate WARC Sus (inbred).</title>
        <authorList>
            <person name="Mitreva M."/>
        </authorList>
    </citation>
    <scope>NUCLEOTIDE SEQUENCE [LARGE SCALE GENOMIC DNA]</scope>
    <source>
        <strain evidence="2 3">S</strain>
    </source>
</reference>
<dbReference type="Proteomes" id="UP000230423">
    <property type="component" value="Unassembled WGS sequence"/>
</dbReference>
<evidence type="ECO:0000313" key="2">
    <source>
        <dbReference type="EMBL" id="PIO59045.1"/>
    </source>
</evidence>
<dbReference type="EMBL" id="KZ359002">
    <property type="protein sequence ID" value="PIO59045.1"/>
    <property type="molecule type" value="Genomic_DNA"/>
</dbReference>
<keyword evidence="1" id="KW-0732">Signal</keyword>
<accession>A0A2G9TM91</accession>
<name>A0A2G9TM91_TELCI</name>
<evidence type="ECO:0000256" key="1">
    <source>
        <dbReference type="SAM" id="SignalP"/>
    </source>
</evidence>
<sequence>MARSLCPTLQLLLRVGLSNGILQRQNEQNFRVLHYLGTGTSHRTSTIRGKPHLNTPLQRTLLIAEACMTTTSFPVGQLPSVRGRISGNRKHF</sequence>